<dbReference type="RefSeq" id="WP_049742989.1">
    <property type="nucleotide sequence ID" value="NZ_CP012150.1"/>
</dbReference>
<sequence length="169" mass="18368">MTEPADGDAHGAQAPTEASEVLFYEQGASWAWLLSGPIAGIGMAVLQRTGGYGHDLWIPLIFLVLVSGFIAIQVKAARIHTSVELTRTTLREGTEIISIDEIVRIYPEASGSEVPKWQSARALGELTGVPRGRTGIGLKLTGDRTAQAWSRRHRTLRAALQQLVEERTP</sequence>
<reference evidence="2 3" key="1">
    <citation type="submission" date="2015-07" db="EMBL/GenBank/DDBJ databases">
        <title>Complete genome sequence of Mycobacterium goodii X7B, a facultative thermophilic biodesulfurizing bacterium.</title>
        <authorList>
            <person name="Yu B."/>
            <person name="Li F."/>
            <person name="Xu P."/>
        </authorList>
    </citation>
    <scope>NUCLEOTIDE SEQUENCE [LARGE SCALE GENOMIC DNA]</scope>
    <source>
        <strain evidence="2 3">X7B</strain>
    </source>
</reference>
<evidence type="ECO:0000313" key="2">
    <source>
        <dbReference type="EMBL" id="AKS30588.1"/>
    </source>
</evidence>
<evidence type="ECO:0000256" key="1">
    <source>
        <dbReference type="SAM" id="Phobius"/>
    </source>
</evidence>
<accession>A0A0K0WZY2</accession>
<keyword evidence="1" id="KW-0812">Transmembrane</keyword>
<keyword evidence="1" id="KW-0472">Membrane</keyword>
<dbReference type="STRING" id="134601.AFA91_00400"/>
<organism evidence="2 3">
    <name type="scientific">Mycolicibacterium goodii</name>
    <name type="common">Mycobacterium goodii</name>
    <dbReference type="NCBI Taxonomy" id="134601"/>
    <lineage>
        <taxon>Bacteria</taxon>
        <taxon>Bacillati</taxon>
        <taxon>Actinomycetota</taxon>
        <taxon>Actinomycetes</taxon>
        <taxon>Mycobacteriales</taxon>
        <taxon>Mycobacteriaceae</taxon>
        <taxon>Mycolicibacterium</taxon>
    </lineage>
</organism>
<dbReference type="OrthoDB" id="4773470at2"/>
<evidence type="ECO:0000313" key="3">
    <source>
        <dbReference type="Proteomes" id="UP000062255"/>
    </source>
</evidence>
<dbReference type="EMBL" id="CP012150">
    <property type="protein sequence ID" value="AKS30588.1"/>
    <property type="molecule type" value="Genomic_DNA"/>
</dbReference>
<dbReference type="PATRIC" id="fig|134601.6.peg.86"/>
<name>A0A0K0WZY2_MYCGD</name>
<proteinExistence type="predicted"/>
<dbReference type="AlphaFoldDB" id="A0A0K0WZY2"/>
<keyword evidence="1" id="KW-1133">Transmembrane helix</keyword>
<dbReference type="Proteomes" id="UP000062255">
    <property type="component" value="Chromosome"/>
</dbReference>
<feature type="transmembrane region" description="Helical" evidence="1">
    <location>
        <begin position="56"/>
        <end position="74"/>
    </location>
</feature>
<protein>
    <submittedName>
        <fullName evidence="2">Membrane protein</fullName>
    </submittedName>
</protein>
<dbReference type="KEGG" id="mgo:AFA91_00400"/>
<gene>
    <name evidence="2" type="ORF">AFA91_00400</name>
</gene>